<gene>
    <name evidence="3" type="ORF">CAPTEDRAFT_185275</name>
</gene>
<dbReference type="AlphaFoldDB" id="R7T5K5"/>
<feature type="compositionally biased region" description="Basic residues" evidence="2">
    <location>
        <begin position="8"/>
        <end position="17"/>
    </location>
</feature>
<name>R7T5K5_CAPTE</name>
<dbReference type="EnsemblMetazoa" id="CapteT185275">
    <property type="protein sequence ID" value="CapteP185275"/>
    <property type="gene ID" value="CapteG185275"/>
</dbReference>
<reference evidence="4" key="3">
    <citation type="submission" date="2015-06" db="UniProtKB">
        <authorList>
            <consortium name="EnsemblMetazoa"/>
        </authorList>
    </citation>
    <scope>IDENTIFICATION</scope>
</reference>
<evidence type="ECO:0000256" key="2">
    <source>
        <dbReference type="SAM" id="MobiDB-lite"/>
    </source>
</evidence>
<evidence type="ECO:0000313" key="3">
    <source>
        <dbReference type="EMBL" id="ELT88331.1"/>
    </source>
</evidence>
<accession>R7T5K5</accession>
<dbReference type="EMBL" id="AMQN01003462">
    <property type="status" value="NOT_ANNOTATED_CDS"/>
    <property type="molecule type" value="Genomic_DNA"/>
</dbReference>
<protein>
    <submittedName>
        <fullName evidence="3 4">Uncharacterized protein</fullName>
    </submittedName>
</protein>
<reference evidence="5" key="1">
    <citation type="submission" date="2012-12" db="EMBL/GenBank/DDBJ databases">
        <authorList>
            <person name="Hellsten U."/>
            <person name="Grimwood J."/>
            <person name="Chapman J.A."/>
            <person name="Shapiro H."/>
            <person name="Aerts A."/>
            <person name="Otillar R.P."/>
            <person name="Terry A.Y."/>
            <person name="Boore J.L."/>
            <person name="Simakov O."/>
            <person name="Marletaz F."/>
            <person name="Cho S.-J."/>
            <person name="Edsinger-Gonzales E."/>
            <person name="Havlak P."/>
            <person name="Kuo D.-H."/>
            <person name="Larsson T."/>
            <person name="Lv J."/>
            <person name="Arendt D."/>
            <person name="Savage R."/>
            <person name="Osoegawa K."/>
            <person name="de Jong P."/>
            <person name="Lindberg D.R."/>
            <person name="Seaver E.C."/>
            <person name="Weisblat D.A."/>
            <person name="Putnam N.H."/>
            <person name="Grigoriev I.V."/>
            <person name="Rokhsar D.S."/>
        </authorList>
    </citation>
    <scope>NUCLEOTIDE SEQUENCE</scope>
    <source>
        <strain evidence="5">I ESC-2004</strain>
    </source>
</reference>
<reference evidence="3 5" key="2">
    <citation type="journal article" date="2013" name="Nature">
        <title>Insights into bilaterian evolution from three spiralian genomes.</title>
        <authorList>
            <person name="Simakov O."/>
            <person name="Marletaz F."/>
            <person name="Cho S.J."/>
            <person name="Edsinger-Gonzales E."/>
            <person name="Havlak P."/>
            <person name="Hellsten U."/>
            <person name="Kuo D.H."/>
            <person name="Larsson T."/>
            <person name="Lv J."/>
            <person name="Arendt D."/>
            <person name="Savage R."/>
            <person name="Osoegawa K."/>
            <person name="de Jong P."/>
            <person name="Grimwood J."/>
            <person name="Chapman J.A."/>
            <person name="Shapiro H."/>
            <person name="Aerts A."/>
            <person name="Otillar R.P."/>
            <person name="Terry A.Y."/>
            <person name="Boore J.L."/>
            <person name="Grigoriev I.V."/>
            <person name="Lindberg D.R."/>
            <person name="Seaver E.C."/>
            <person name="Weisblat D.A."/>
            <person name="Putnam N.H."/>
            <person name="Rokhsar D.S."/>
        </authorList>
    </citation>
    <scope>NUCLEOTIDE SEQUENCE</scope>
    <source>
        <strain evidence="3 5">I ESC-2004</strain>
    </source>
</reference>
<organism evidence="3">
    <name type="scientific">Capitella teleta</name>
    <name type="common">Polychaete worm</name>
    <dbReference type="NCBI Taxonomy" id="283909"/>
    <lineage>
        <taxon>Eukaryota</taxon>
        <taxon>Metazoa</taxon>
        <taxon>Spiralia</taxon>
        <taxon>Lophotrochozoa</taxon>
        <taxon>Annelida</taxon>
        <taxon>Polychaeta</taxon>
        <taxon>Sedentaria</taxon>
        <taxon>Scolecida</taxon>
        <taxon>Capitellidae</taxon>
        <taxon>Capitella</taxon>
    </lineage>
</organism>
<sequence length="459" mass="52437">MDEERPVRPTRRGKSRIHQSTWTDPQFLEDTEDVATFRMHLEDILGPWGESCEEISVEEVVGMELENLEKSIQVRSHEDELKFRYRRMLLVAAALKKMYMEEKEHHREWMKRGAQTREDYIHVAVVMVRQCHETSLGWKQLATEKELEMTMLRGAYDDMVQRAAMSLENIELKLIDAEQRIKDLEGQLVEKIDVSTCTADIECDAVAQRADTAEMAAKNFELLFEIASNKLCVYEQEETKLRSAWKSLEQPKASFRSYTLPRGGGTSLQVHSDDISIASIDTTDASSMKTEPPTTHEPVPLSTSLRSLLQKPSPKLRKKKKSPFRHFMKRSTSQESQIQNIGSSFDRLPPISDSVVQDMELPNHNAHNETSIEETCNHNVLKRDEPKPASTVHRTMSFADSKASAKSGLVALAKDIEKRFKRKRRSKTADFSELSPRMKEADGLGCDNLMCYEPDSDGN</sequence>
<dbReference type="Proteomes" id="UP000014760">
    <property type="component" value="Unassembled WGS sequence"/>
</dbReference>
<evidence type="ECO:0000313" key="4">
    <source>
        <dbReference type="EnsemblMetazoa" id="CapteP185275"/>
    </source>
</evidence>
<feature type="coiled-coil region" evidence="1">
    <location>
        <begin position="160"/>
        <end position="194"/>
    </location>
</feature>
<dbReference type="HOGENOM" id="CLU_596196_0_0_1"/>
<proteinExistence type="predicted"/>
<evidence type="ECO:0000313" key="5">
    <source>
        <dbReference type="Proteomes" id="UP000014760"/>
    </source>
</evidence>
<feature type="region of interest" description="Disordered" evidence="2">
    <location>
        <begin position="283"/>
        <end position="305"/>
    </location>
</feature>
<keyword evidence="1" id="KW-0175">Coiled coil</keyword>
<evidence type="ECO:0000256" key="1">
    <source>
        <dbReference type="SAM" id="Coils"/>
    </source>
</evidence>
<feature type="region of interest" description="Disordered" evidence="2">
    <location>
        <begin position="1"/>
        <end position="20"/>
    </location>
</feature>
<keyword evidence="5" id="KW-1185">Reference proteome</keyword>
<dbReference type="EMBL" id="KB311873">
    <property type="protein sequence ID" value="ELT88331.1"/>
    <property type="molecule type" value="Genomic_DNA"/>
</dbReference>